<feature type="domain" description="HTH tetR-type" evidence="3">
    <location>
        <begin position="48"/>
        <end position="108"/>
    </location>
</feature>
<dbReference type="Pfam" id="PF00440">
    <property type="entry name" value="TetR_N"/>
    <property type="match status" value="1"/>
</dbReference>
<dbReference type="SUPFAM" id="SSF46689">
    <property type="entry name" value="Homeodomain-like"/>
    <property type="match status" value="1"/>
</dbReference>
<dbReference type="GO" id="GO:0003700">
    <property type="term" value="F:DNA-binding transcription factor activity"/>
    <property type="evidence" value="ECO:0007669"/>
    <property type="project" value="TreeGrafter"/>
</dbReference>
<protein>
    <submittedName>
        <fullName evidence="4">TetR/AcrR family transcriptional regulator</fullName>
    </submittedName>
</protein>
<proteinExistence type="predicted"/>
<keyword evidence="1 2" id="KW-0238">DNA-binding</keyword>
<dbReference type="InterPro" id="IPR050109">
    <property type="entry name" value="HTH-type_TetR-like_transc_reg"/>
</dbReference>
<reference evidence="4 5" key="2">
    <citation type="submission" date="2020-06" db="EMBL/GenBank/DDBJ databases">
        <title>Antribacter stalactiti gen. nov., sp. nov., a new member of the family Nacardiaceae isolated from a cave.</title>
        <authorList>
            <person name="Kim I.S."/>
        </authorList>
    </citation>
    <scope>NUCLEOTIDE SEQUENCE [LARGE SCALE GENOMIC DNA]</scope>
    <source>
        <strain evidence="4 5">YC2-7</strain>
    </source>
</reference>
<evidence type="ECO:0000256" key="1">
    <source>
        <dbReference type="ARBA" id="ARBA00023125"/>
    </source>
</evidence>
<dbReference type="InterPro" id="IPR009057">
    <property type="entry name" value="Homeodomain-like_sf"/>
</dbReference>
<dbReference type="PANTHER" id="PTHR30055:SF209">
    <property type="entry name" value="POSSIBLE TRANSCRIPTIONAL REGULATORY PROTEIN (PROBABLY TETR-FAMILY)"/>
    <property type="match status" value="1"/>
</dbReference>
<dbReference type="InterPro" id="IPR036271">
    <property type="entry name" value="Tet_transcr_reg_TetR-rel_C_sf"/>
</dbReference>
<evidence type="ECO:0000256" key="2">
    <source>
        <dbReference type="PROSITE-ProRule" id="PRU00335"/>
    </source>
</evidence>
<organism evidence="4 5">
    <name type="scientific">Antrihabitans stalactiti</name>
    <dbReference type="NCBI Taxonomy" id="2584121"/>
    <lineage>
        <taxon>Bacteria</taxon>
        <taxon>Bacillati</taxon>
        <taxon>Actinomycetota</taxon>
        <taxon>Actinomycetes</taxon>
        <taxon>Mycobacteriales</taxon>
        <taxon>Nocardiaceae</taxon>
        <taxon>Antrihabitans</taxon>
    </lineage>
</organism>
<keyword evidence="5" id="KW-1185">Reference proteome</keyword>
<evidence type="ECO:0000313" key="5">
    <source>
        <dbReference type="Proteomes" id="UP000535543"/>
    </source>
</evidence>
<name>A0A848KDE1_9NOCA</name>
<dbReference type="PANTHER" id="PTHR30055">
    <property type="entry name" value="HTH-TYPE TRANSCRIPTIONAL REGULATOR RUTR"/>
    <property type="match status" value="1"/>
</dbReference>
<dbReference type="Proteomes" id="UP000535543">
    <property type="component" value="Unassembled WGS sequence"/>
</dbReference>
<dbReference type="PROSITE" id="PS50977">
    <property type="entry name" value="HTH_TETR_2"/>
    <property type="match status" value="1"/>
</dbReference>
<comment type="caution">
    <text evidence="4">The sequence shown here is derived from an EMBL/GenBank/DDBJ whole genome shotgun (WGS) entry which is preliminary data.</text>
</comment>
<dbReference type="InterPro" id="IPR001647">
    <property type="entry name" value="HTH_TetR"/>
</dbReference>
<gene>
    <name evidence="4" type="ORF">FGL95_03235</name>
</gene>
<sequence length="240" mass="26319">MSPQARVVDTLPCQLAFDSELDTDICQDCSMPNVVRPFKGVSAEDRVTQRRADLIDAALDLVGSGGIGNLTMTAVCEGAGLTQRYFYEHFRNRDELVVALFDTVFDEFFGRVQDAVEAAPPDLSARAHATMEVFVDFFASDPRKARVFAEATTADVVTAHKTESVHRFAEYAVGQVISTAGPFTEREQTRVLLAVIIIVGGQADAAAQWLRGTIDLPRDEFIDELAELFVTAVDAARKVR</sequence>
<feature type="DNA-binding region" description="H-T-H motif" evidence="2">
    <location>
        <begin position="71"/>
        <end position="90"/>
    </location>
</feature>
<dbReference type="EMBL" id="VCQU01000001">
    <property type="protein sequence ID" value="NMN94047.1"/>
    <property type="molecule type" value="Genomic_DNA"/>
</dbReference>
<dbReference type="PRINTS" id="PR00455">
    <property type="entry name" value="HTHTETR"/>
</dbReference>
<accession>A0A848KDE1</accession>
<dbReference type="SUPFAM" id="SSF48498">
    <property type="entry name" value="Tetracyclin repressor-like, C-terminal domain"/>
    <property type="match status" value="1"/>
</dbReference>
<dbReference type="Gene3D" id="1.10.357.10">
    <property type="entry name" value="Tetracycline Repressor, domain 2"/>
    <property type="match status" value="1"/>
</dbReference>
<dbReference type="AlphaFoldDB" id="A0A848KDE1"/>
<reference evidence="4 5" key="1">
    <citation type="submission" date="2019-05" db="EMBL/GenBank/DDBJ databases">
        <authorList>
            <person name="Lee S.D."/>
        </authorList>
    </citation>
    <scope>NUCLEOTIDE SEQUENCE [LARGE SCALE GENOMIC DNA]</scope>
    <source>
        <strain evidence="4 5">YC2-7</strain>
    </source>
</reference>
<evidence type="ECO:0000313" key="4">
    <source>
        <dbReference type="EMBL" id="NMN94047.1"/>
    </source>
</evidence>
<dbReference type="GO" id="GO:0000976">
    <property type="term" value="F:transcription cis-regulatory region binding"/>
    <property type="evidence" value="ECO:0007669"/>
    <property type="project" value="TreeGrafter"/>
</dbReference>
<evidence type="ECO:0000259" key="3">
    <source>
        <dbReference type="PROSITE" id="PS50977"/>
    </source>
</evidence>